<evidence type="ECO:0000313" key="2">
    <source>
        <dbReference type="Proteomes" id="UP001283361"/>
    </source>
</evidence>
<dbReference type="Proteomes" id="UP001283361">
    <property type="component" value="Unassembled WGS sequence"/>
</dbReference>
<organism evidence="1 2">
    <name type="scientific">Elysia crispata</name>
    <name type="common">lettuce slug</name>
    <dbReference type="NCBI Taxonomy" id="231223"/>
    <lineage>
        <taxon>Eukaryota</taxon>
        <taxon>Metazoa</taxon>
        <taxon>Spiralia</taxon>
        <taxon>Lophotrochozoa</taxon>
        <taxon>Mollusca</taxon>
        <taxon>Gastropoda</taxon>
        <taxon>Heterobranchia</taxon>
        <taxon>Euthyneura</taxon>
        <taxon>Panpulmonata</taxon>
        <taxon>Sacoglossa</taxon>
        <taxon>Placobranchoidea</taxon>
        <taxon>Plakobranchidae</taxon>
        <taxon>Elysia</taxon>
    </lineage>
</organism>
<proteinExistence type="predicted"/>
<name>A0AAE0Z187_9GAST</name>
<gene>
    <name evidence="1" type="ORF">RRG08_034663</name>
</gene>
<accession>A0AAE0Z187</accession>
<reference evidence="1" key="1">
    <citation type="journal article" date="2023" name="G3 (Bethesda)">
        <title>A reference genome for the long-term kleptoplast-retaining sea slug Elysia crispata morphotype clarki.</title>
        <authorList>
            <person name="Eastman K.E."/>
            <person name="Pendleton A.L."/>
            <person name="Shaikh M.A."/>
            <person name="Suttiyut T."/>
            <person name="Ogas R."/>
            <person name="Tomko P."/>
            <person name="Gavelis G."/>
            <person name="Widhalm J.R."/>
            <person name="Wisecaver J.H."/>
        </authorList>
    </citation>
    <scope>NUCLEOTIDE SEQUENCE</scope>
    <source>
        <strain evidence="1">ECLA1</strain>
    </source>
</reference>
<protein>
    <submittedName>
        <fullName evidence="1">Uncharacterized protein</fullName>
    </submittedName>
</protein>
<comment type="caution">
    <text evidence="1">The sequence shown here is derived from an EMBL/GenBank/DDBJ whole genome shotgun (WGS) entry which is preliminary data.</text>
</comment>
<evidence type="ECO:0000313" key="1">
    <source>
        <dbReference type="EMBL" id="KAK3760820.1"/>
    </source>
</evidence>
<sequence>MLSSSSFAISMPEDQCFNAPSLHLSRQSSGANSQSPVNLMSRPVRYQPVAHPGSDGLVQPESADLVQLMF</sequence>
<dbReference type="EMBL" id="JAWDGP010004939">
    <property type="protein sequence ID" value="KAK3760820.1"/>
    <property type="molecule type" value="Genomic_DNA"/>
</dbReference>
<dbReference type="AlphaFoldDB" id="A0AAE0Z187"/>
<keyword evidence="2" id="KW-1185">Reference proteome</keyword>